<feature type="region of interest" description="Disordered" evidence="1">
    <location>
        <begin position="148"/>
        <end position="171"/>
    </location>
</feature>
<name>A0A2T7PN87_POMCA</name>
<feature type="compositionally biased region" description="Low complexity" evidence="1">
    <location>
        <begin position="24"/>
        <end position="36"/>
    </location>
</feature>
<comment type="caution">
    <text evidence="3">The sequence shown here is derived from an EMBL/GenBank/DDBJ whole genome shotgun (WGS) entry which is preliminary data.</text>
</comment>
<dbReference type="InterPro" id="IPR014710">
    <property type="entry name" value="RmlC-like_jellyroll"/>
</dbReference>
<accession>A0A2T7PN87</accession>
<dbReference type="InterPro" id="IPR018488">
    <property type="entry name" value="cNMP-bd_CS"/>
</dbReference>
<dbReference type="PANTHER" id="PTHR23011">
    <property type="entry name" value="CYCLIC NUCLEOTIDE-BINDING DOMAIN CONTAINING PROTEIN"/>
    <property type="match status" value="1"/>
</dbReference>
<feature type="domain" description="Cyclic nucleotide-binding" evidence="2">
    <location>
        <begin position="261"/>
        <end position="363"/>
    </location>
</feature>
<dbReference type="PROSITE" id="PS00889">
    <property type="entry name" value="CNMP_BINDING_2"/>
    <property type="match status" value="1"/>
</dbReference>
<evidence type="ECO:0000259" key="2">
    <source>
        <dbReference type="PROSITE" id="PS50042"/>
    </source>
</evidence>
<feature type="region of interest" description="Disordered" evidence="1">
    <location>
        <begin position="1"/>
        <end position="46"/>
    </location>
</feature>
<dbReference type="InterPro" id="IPR000595">
    <property type="entry name" value="cNMP-bd_dom"/>
</dbReference>
<dbReference type="Pfam" id="PF00027">
    <property type="entry name" value="cNMP_binding"/>
    <property type="match status" value="1"/>
</dbReference>
<evidence type="ECO:0000313" key="3">
    <source>
        <dbReference type="EMBL" id="PVD34885.1"/>
    </source>
</evidence>
<dbReference type="OrthoDB" id="166212at2759"/>
<sequence>MSDRTDNADSPQGHISTFNTVTASSALSSDRSSTMSVSPALAVPEPSAKPSTLQLLLAVRQAAEEAQAAAAAAAAASRTDAATRRLAGNAPLKLPYLREPNKEANPSDLDIAIRLGAFLARGNDESFLRLLQKEFPEPSMMPGRVQDNPLSRLDSSWSAPTATVGRGPGRCKDGVTAPFVRQQRRHGFVDRHDSDSWSSVEMYLHFQQRIKDDLAFNPQSFTKAQPLNGGPKLQKLLAVHPSLRTSTHIKKIMAIIRVHRGFSDFPVHIQIQLCRCLQYELYEARRLLLRQGHRPTAFYLLLTGSLMVNIQDTHPVTGQTFIRTVSDLKQGDCFGELALLEQTTRTATIICKTQTELASISKEVRGQEFLCTCDEACVRLRSDRSVSTLEAKRPEYSLLPGWNGHRQKRPRVCLHPVRQIWQVSTNQQLQQLRHRQNTDGGRLARGPKGVPALRGDDNGNPALPRADQIPVVSSGTHPETRAARDGVEMDLLEEVLNRHSLETANQATRDLGVRVKEAPAPPPRPPLKKSRTLTNLYDRLQQEWRHKWTTAGDPALQFTHSFWGEHLKGPVMRTSRSGPGGIRRDVCPVHQVKRLDFLRLDTDGYAQIAELGAGDVFGLETLVRRKCPRVSVVSEGAEVIFISKKLFLQEANIRVLRIVNDMMIHYPSATDIHEQLEDQRKWSRFKHAQVQRVLTRAGRRKDTPLCVRSSS</sequence>
<dbReference type="Proteomes" id="UP000245119">
    <property type="component" value="Linkage Group LG3"/>
</dbReference>
<dbReference type="EMBL" id="PZQS01000003">
    <property type="protein sequence ID" value="PVD34885.1"/>
    <property type="molecule type" value="Genomic_DNA"/>
</dbReference>
<protein>
    <recommendedName>
        <fullName evidence="2">Cyclic nucleotide-binding domain-containing protein</fullName>
    </recommendedName>
</protein>
<feature type="compositionally biased region" description="Polar residues" evidence="1">
    <location>
        <begin position="8"/>
        <end position="23"/>
    </location>
</feature>
<dbReference type="InterPro" id="IPR018490">
    <property type="entry name" value="cNMP-bd_dom_sf"/>
</dbReference>
<dbReference type="AlphaFoldDB" id="A0A2T7PN87"/>
<gene>
    <name evidence="3" type="ORF">C0Q70_06165</name>
</gene>
<dbReference type="CDD" id="cd00038">
    <property type="entry name" value="CAP_ED"/>
    <property type="match status" value="1"/>
</dbReference>
<dbReference type="PROSITE" id="PS50042">
    <property type="entry name" value="CNMP_BINDING_3"/>
    <property type="match status" value="2"/>
</dbReference>
<reference evidence="3 4" key="1">
    <citation type="submission" date="2018-04" db="EMBL/GenBank/DDBJ databases">
        <title>The genome of golden apple snail Pomacea canaliculata provides insight into stress tolerance and invasive adaptation.</title>
        <authorList>
            <person name="Liu C."/>
            <person name="Liu B."/>
            <person name="Ren Y."/>
            <person name="Zhang Y."/>
            <person name="Wang H."/>
            <person name="Li S."/>
            <person name="Jiang F."/>
            <person name="Yin L."/>
            <person name="Zhang G."/>
            <person name="Qian W."/>
            <person name="Fan W."/>
        </authorList>
    </citation>
    <scope>NUCLEOTIDE SEQUENCE [LARGE SCALE GENOMIC DNA]</scope>
    <source>
        <strain evidence="3">SZHN2017</strain>
        <tissue evidence="3">Muscle</tissue>
    </source>
</reference>
<dbReference type="SUPFAM" id="SSF51206">
    <property type="entry name" value="cAMP-binding domain-like"/>
    <property type="match status" value="1"/>
</dbReference>
<evidence type="ECO:0000256" key="1">
    <source>
        <dbReference type="SAM" id="MobiDB-lite"/>
    </source>
</evidence>
<organism evidence="3 4">
    <name type="scientific">Pomacea canaliculata</name>
    <name type="common">Golden apple snail</name>
    <dbReference type="NCBI Taxonomy" id="400727"/>
    <lineage>
        <taxon>Eukaryota</taxon>
        <taxon>Metazoa</taxon>
        <taxon>Spiralia</taxon>
        <taxon>Lophotrochozoa</taxon>
        <taxon>Mollusca</taxon>
        <taxon>Gastropoda</taxon>
        <taxon>Caenogastropoda</taxon>
        <taxon>Architaenioglossa</taxon>
        <taxon>Ampullarioidea</taxon>
        <taxon>Ampullariidae</taxon>
        <taxon>Pomacea</taxon>
    </lineage>
</organism>
<dbReference type="SMART" id="SM00100">
    <property type="entry name" value="cNMP"/>
    <property type="match status" value="1"/>
</dbReference>
<evidence type="ECO:0000313" key="4">
    <source>
        <dbReference type="Proteomes" id="UP000245119"/>
    </source>
</evidence>
<proteinExistence type="predicted"/>
<keyword evidence="4" id="KW-1185">Reference proteome</keyword>
<feature type="domain" description="Cyclic nucleotide-binding" evidence="2">
    <location>
        <begin position="594"/>
        <end position="633"/>
    </location>
</feature>
<dbReference type="STRING" id="400727.A0A2T7PN87"/>
<feature type="region of interest" description="Disordered" evidence="1">
    <location>
        <begin position="433"/>
        <end position="479"/>
    </location>
</feature>
<dbReference type="PANTHER" id="PTHR23011:SF41">
    <property type="entry name" value="CYCLIC NUCLEOTIDE-BINDING DOMAIN-CONTAINING PROTEIN"/>
    <property type="match status" value="1"/>
</dbReference>
<dbReference type="Gene3D" id="2.60.120.10">
    <property type="entry name" value="Jelly Rolls"/>
    <property type="match status" value="1"/>
</dbReference>